<dbReference type="PANTHER" id="PTHR31691">
    <property type="entry name" value="ROTATIN"/>
    <property type="match status" value="1"/>
</dbReference>
<dbReference type="Proteomes" id="UP000410492">
    <property type="component" value="Unassembled WGS sequence"/>
</dbReference>
<accession>A0A653C061</accession>
<dbReference type="InterPro" id="IPR016024">
    <property type="entry name" value="ARM-type_fold"/>
</dbReference>
<dbReference type="GO" id="GO:0010457">
    <property type="term" value="P:centriole-centriole cohesion"/>
    <property type="evidence" value="ECO:0007669"/>
    <property type="project" value="TreeGrafter"/>
</dbReference>
<evidence type="ECO:0000313" key="3">
    <source>
        <dbReference type="Proteomes" id="UP000410492"/>
    </source>
</evidence>
<dbReference type="InterPro" id="IPR029249">
    <property type="entry name" value="Rotatin_N"/>
</dbReference>
<evidence type="ECO:0000313" key="2">
    <source>
        <dbReference type="EMBL" id="VEN41221.1"/>
    </source>
</evidence>
<dbReference type="GO" id="GO:0005813">
    <property type="term" value="C:centrosome"/>
    <property type="evidence" value="ECO:0007669"/>
    <property type="project" value="InterPro"/>
</dbReference>
<name>A0A653C061_CALMS</name>
<sequence length="1852" mass="209613">MSEKLISSIQIEKLGHQIQEIRERALFNIISKLDNGLLFDNDLARSKELLNKLFKWFLFEPCSQEETIFSLLKRILKSDSGKVVVNHYSKQSLEKEIDQLQTYIEPKYFPHLEELRKIINEEPKNDVPPLETNIPLSYRSDTSSNLYTPNVETTATPMEGITHRVSSVEQQTGIERFIDSDSDTLPATTIRTYTVEKNNCHASPLSVNCLPNFYFKWQPLVESDRHVLESVTRSLTDPPQPASLLHSCEFFTNVLIHDFPAEVFLQRPAIVSAFYSLLHCGSKRVAYAVLCCLIELARSLRVRIYHCNDVAMQNLKLEDLSEASSAPNTPVSSVNTDFSEHHDKFEKLEDIVALQKKQLSTPDFCFDTLIVVFKFLCVKHTSLDEEKLNISQNLINASINLLEEMLELICHTIKIQIWDQKQTDTTYQVLRGLNDVFGKYGEAIEYFRLESATCETNLKYRSIYLYLVHHTVRLLEKLVPKLRSASILPRVLKVALSNCLLDVTFARLYPGVHAVILSYVECFSEESEELYLRKYKDVNKICQGMTSTVKFLKNHKNLSISENLKLAVDSIPSLEFHKDTDFIKAFIDFCSHKLELTEDPVKLSMAEEAVLSLLSHHMPEIREETYRMCHKIVIATIGPKLNMSRNGESGSQILFLLTSKILTEIAAFGISDKSSEIQRYSEDILSYILKCKILVSDSVWNKTIQALMTSLPVIACHTNRTSALSKTILSVTDPDTATALFLPELSVLKGNVQLLFVEDAFLRDEGFSRLCWLLSTQEDAKKLLPKFASLFDPALANICRLKRAVDVNKMRRIEHFYQPSSLEQVMDILTSSNVEPVIRRSALNQVSVMLEDPLLHQVFLDSNGLEVVIDIMKTALADNDYRDYPDSIIPIISILKSLCLYHGGVRQELGTSRDAFFCVLRGLFLFFAEERLKQDAVTLLFIMVFKDFVRGDPSNADFSLPSFIIEKLMVPFQCAVHWKESPHMKENLRDMVLKDPWCLSCVRIQWNCEVFGGFQELVKWDSVNYDDHSMSNFEDDLKLNNYELKTIKLSSIDYCIKYYLNTIQNGTSHSVVLESVESLTLYVLLYKLTKSFHVDMGVDNFLTHPWEMSFVRFLKALPSCVEDAILLKNIMKFFSLLVPIYSGTNSRKSCWIVSFLKDPTQCLLDLLIVDSHTEEESKAIGQEMLKLITVCVIQEQHYLDYYTPGSGMVTESKLWSHVIKTIVTNLKFSDAQHFYNLAYLDSLLSCLVHLTANLGWSDSKPNAPIKSPIPDLVASLCDLVNAFHTGKGPSAAVSVMGLSITRNVVLVLNHLVAEMQNGKAKGWEMCFLNDVDSGAILRNLMNLWASRDVVLRAAALQLFAGFTTSARAVSEVVNEVKLAFAFDILMDHTEASIVRENAAHFIANLISHTTPLISDKVSSVSLISLKKSFTMEFFNTIDEFNFYKNLGTVLSNLYTLSIIDCQNSNKSEAYACKRKLTGSECSWDSSSSQSDKEIVTTSALVSAFGCILLNMLNINLENVSFKLQENGLVKLLFRTLCNPTMSIGTTRTLSLYCDILEMNAIVCSVLSRLSSSNPASVGTILHTKDCFNSLLSLLDSRIYSNDFPQLIYLKNKLWTNIFNLISTLVIYSGDTNGNLTNRSLDAASIFSETISELGNRPFFEAMCESISCLGSNDLQNSALSSLTCLLRVETYRAFENVEEVGTPLSNTTSMQNLLDSVRSTKTVVISESNKVNMKPKRIHKQPKKLVESQIDLLEELYFGKVFKKKEDDFSEVEMDIVESEGEGEVCGGEICKILLYLYDICDLKGEQEREYIKKKYLVIGALSSLLCISREAKKIALEKGLVEVFFSNCIIE</sequence>
<dbReference type="GO" id="GO:0005814">
    <property type="term" value="C:centriole"/>
    <property type="evidence" value="ECO:0007669"/>
    <property type="project" value="TreeGrafter"/>
</dbReference>
<feature type="domain" description="Rotatin N-terminal" evidence="1">
    <location>
        <begin position="20"/>
        <end position="114"/>
    </location>
</feature>
<feature type="non-terminal residue" evidence="2">
    <location>
        <position position="1852"/>
    </location>
</feature>
<dbReference type="Pfam" id="PF14726">
    <property type="entry name" value="RTTN_N"/>
    <property type="match status" value="1"/>
</dbReference>
<dbReference type="EMBL" id="CAACVG010006718">
    <property type="protein sequence ID" value="VEN41221.1"/>
    <property type="molecule type" value="Genomic_DNA"/>
</dbReference>
<organism evidence="2 3">
    <name type="scientific">Callosobruchus maculatus</name>
    <name type="common">Southern cowpea weevil</name>
    <name type="synonym">Pulse bruchid</name>
    <dbReference type="NCBI Taxonomy" id="64391"/>
    <lineage>
        <taxon>Eukaryota</taxon>
        <taxon>Metazoa</taxon>
        <taxon>Ecdysozoa</taxon>
        <taxon>Arthropoda</taxon>
        <taxon>Hexapoda</taxon>
        <taxon>Insecta</taxon>
        <taxon>Pterygota</taxon>
        <taxon>Neoptera</taxon>
        <taxon>Endopterygota</taxon>
        <taxon>Coleoptera</taxon>
        <taxon>Polyphaga</taxon>
        <taxon>Cucujiformia</taxon>
        <taxon>Chrysomeloidea</taxon>
        <taxon>Chrysomelidae</taxon>
        <taxon>Bruchinae</taxon>
        <taxon>Bruchini</taxon>
        <taxon>Callosobruchus</taxon>
    </lineage>
</organism>
<evidence type="ECO:0000259" key="1">
    <source>
        <dbReference type="Pfam" id="PF14726"/>
    </source>
</evidence>
<dbReference type="GO" id="GO:0036064">
    <property type="term" value="C:ciliary basal body"/>
    <property type="evidence" value="ECO:0007669"/>
    <property type="project" value="InterPro"/>
</dbReference>
<dbReference type="OrthoDB" id="428850at2759"/>
<keyword evidence="3" id="KW-1185">Reference proteome</keyword>
<dbReference type="PANTHER" id="PTHR31691:SF1">
    <property type="entry name" value="ROTATIN"/>
    <property type="match status" value="1"/>
</dbReference>
<dbReference type="GO" id="GO:0007099">
    <property type="term" value="P:centriole replication"/>
    <property type="evidence" value="ECO:0007669"/>
    <property type="project" value="TreeGrafter"/>
</dbReference>
<gene>
    <name evidence="2" type="ORF">CALMAC_LOCUS5127</name>
</gene>
<dbReference type="InterPro" id="IPR030791">
    <property type="entry name" value="Rotatin"/>
</dbReference>
<reference evidence="2 3" key="1">
    <citation type="submission" date="2019-01" db="EMBL/GenBank/DDBJ databases">
        <authorList>
            <person name="Sayadi A."/>
        </authorList>
    </citation>
    <scope>NUCLEOTIDE SEQUENCE [LARGE SCALE GENOMIC DNA]</scope>
</reference>
<dbReference type="GO" id="GO:0032053">
    <property type="term" value="P:ciliary basal body organization"/>
    <property type="evidence" value="ECO:0007669"/>
    <property type="project" value="TreeGrafter"/>
</dbReference>
<proteinExistence type="predicted"/>
<dbReference type="SUPFAM" id="SSF48371">
    <property type="entry name" value="ARM repeat"/>
    <property type="match status" value="2"/>
</dbReference>
<protein>
    <recommendedName>
        <fullName evidence="1">Rotatin N-terminal domain-containing protein</fullName>
    </recommendedName>
</protein>